<evidence type="ECO:0000313" key="18">
    <source>
        <dbReference type="Proteomes" id="UP000322000"/>
    </source>
</evidence>
<proteinExistence type="inferred from homology"/>
<dbReference type="InterPro" id="IPR036396">
    <property type="entry name" value="Cyt_P450_sf"/>
</dbReference>
<evidence type="ECO:0000256" key="5">
    <source>
        <dbReference type="ARBA" id="ARBA00012109"/>
    </source>
</evidence>
<evidence type="ECO:0000256" key="3">
    <source>
        <dbReference type="ARBA" id="ARBA00004406"/>
    </source>
</evidence>
<dbReference type="EC" id="1.14.14.1" evidence="5"/>
<organism evidence="18 19">
    <name type="scientific">Trichoplusia ni</name>
    <name type="common">Cabbage looper</name>
    <dbReference type="NCBI Taxonomy" id="7111"/>
    <lineage>
        <taxon>Eukaryota</taxon>
        <taxon>Metazoa</taxon>
        <taxon>Ecdysozoa</taxon>
        <taxon>Arthropoda</taxon>
        <taxon>Hexapoda</taxon>
        <taxon>Insecta</taxon>
        <taxon>Pterygota</taxon>
        <taxon>Neoptera</taxon>
        <taxon>Endopterygota</taxon>
        <taxon>Lepidoptera</taxon>
        <taxon>Glossata</taxon>
        <taxon>Ditrysia</taxon>
        <taxon>Noctuoidea</taxon>
        <taxon>Noctuidae</taxon>
        <taxon>Plusiinae</taxon>
        <taxon>Trichoplusia</taxon>
    </lineage>
</organism>
<dbReference type="FunFam" id="1.10.630.10:FF:000042">
    <property type="entry name" value="Cytochrome P450"/>
    <property type="match status" value="1"/>
</dbReference>
<dbReference type="GO" id="GO:0016712">
    <property type="term" value="F:oxidoreductase activity, acting on paired donors, with incorporation or reduction of molecular oxygen, reduced flavin or flavoprotein as one donor, and incorporation of one atom of oxygen"/>
    <property type="evidence" value="ECO:0007669"/>
    <property type="project" value="UniProtKB-EC"/>
</dbReference>
<comment type="similarity">
    <text evidence="4 16">Belongs to the cytochrome P450 family.</text>
</comment>
<dbReference type="PANTHER" id="PTHR24292">
    <property type="entry name" value="CYTOCHROME P450"/>
    <property type="match status" value="1"/>
</dbReference>
<keyword evidence="9" id="KW-0492">Microsome</keyword>
<dbReference type="Gene3D" id="1.10.630.10">
    <property type="entry name" value="Cytochrome P450"/>
    <property type="match status" value="1"/>
</dbReference>
<evidence type="ECO:0000256" key="4">
    <source>
        <dbReference type="ARBA" id="ARBA00010617"/>
    </source>
</evidence>
<evidence type="ECO:0000256" key="2">
    <source>
        <dbReference type="ARBA" id="ARBA00004174"/>
    </source>
</evidence>
<dbReference type="AlphaFoldDB" id="A0A7E5WM62"/>
<dbReference type="PANTHER" id="PTHR24292:SF54">
    <property type="entry name" value="CYP9F3-RELATED"/>
    <property type="match status" value="1"/>
</dbReference>
<evidence type="ECO:0000256" key="13">
    <source>
        <dbReference type="ARBA" id="ARBA00023136"/>
    </source>
</evidence>
<keyword evidence="6 15" id="KW-0349">Heme</keyword>
<dbReference type="PRINTS" id="PR00463">
    <property type="entry name" value="EP450I"/>
</dbReference>
<dbReference type="RefSeq" id="XP_026741226.1">
    <property type="nucleotide sequence ID" value="XM_026885425.1"/>
</dbReference>
<keyword evidence="18" id="KW-1185">Reference proteome</keyword>
<evidence type="ECO:0000256" key="7">
    <source>
        <dbReference type="ARBA" id="ARBA00022723"/>
    </source>
</evidence>
<keyword evidence="12 16" id="KW-0503">Monooxygenase</keyword>
<evidence type="ECO:0000256" key="17">
    <source>
        <dbReference type="SAM" id="Phobius"/>
    </source>
</evidence>
<keyword evidence="17" id="KW-0812">Transmembrane</keyword>
<dbReference type="GO" id="GO:0005506">
    <property type="term" value="F:iron ion binding"/>
    <property type="evidence" value="ECO:0007669"/>
    <property type="project" value="InterPro"/>
</dbReference>
<dbReference type="PROSITE" id="PS00086">
    <property type="entry name" value="CYTOCHROME_P450"/>
    <property type="match status" value="1"/>
</dbReference>
<dbReference type="GO" id="GO:0005789">
    <property type="term" value="C:endoplasmic reticulum membrane"/>
    <property type="evidence" value="ECO:0007669"/>
    <property type="project" value="UniProtKB-SubCell"/>
</dbReference>
<evidence type="ECO:0000256" key="12">
    <source>
        <dbReference type="ARBA" id="ARBA00023033"/>
    </source>
</evidence>
<dbReference type="Proteomes" id="UP000322000">
    <property type="component" value="Chromosome 19"/>
</dbReference>
<comment type="catalytic activity">
    <reaction evidence="14">
        <text>an organic molecule + reduced [NADPH--hemoprotein reductase] + O2 = an alcohol + oxidized [NADPH--hemoprotein reductase] + H2O + H(+)</text>
        <dbReference type="Rhea" id="RHEA:17149"/>
        <dbReference type="Rhea" id="RHEA-COMP:11964"/>
        <dbReference type="Rhea" id="RHEA-COMP:11965"/>
        <dbReference type="ChEBI" id="CHEBI:15377"/>
        <dbReference type="ChEBI" id="CHEBI:15378"/>
        <dbReference type="ChEBI" id="CHEBI:15379"/>
        <dbReference type="ChEBI" id="CHEBI:30879"/>
        <dbReference type="ChEBI" id="CHEBI:57618"/>
        <dbReference type="ChEBI" id="CHEBI:58210"/>
        <dbReference type="ChEBI" id="CHEBI:142491"/>
        <dbReference type="EC" id="1.14.14.1"/>
    </reaction>
</comment>
<feature type="transmembrane region" description="Helical" evidence="17">
    <location>
        <begin position="6"/>
        <end position="22"/>
    </location>
</feature>
<name>A0A7E5WM62_TRINI</name>
<sequence length="501" mass="57954">MEIYYTPIVIIALIYALYYYFTRTFNYWKERNVRGPETTVFFGNIKESALRQKNVGVLMQEIYDMFPDEKVVGLYRMTTPSLLIRDLDIIKNIMIRDFELFTDRGVEFSKKGFGENLFHADGDTWRALRSRFTPMFTTGKLKHMFPIMTERGDFFMKYVNKMAEKNPEFEVHSLIQKYTVSAVCSCAFGLELQTLENKFDDLELIEKLVLAPNFSFEIDMMYPGILKKLGYSAIPKEVQVFFNNLVQSVINIRGGKTSEHDDFMDFIIEMRQQGNIESPRFGDIKTSLEITDDVIAAQAFIFYVAGYETSATTVAYLLYQLALNQDIQDKVVAEVDEIANANDGEFTYETMKDLKYLHKVFDETLRLYSIVEPIQRRAEVDYKIPGTDITIEKGTIVLVSPRGIHHDEKYYPKPEVFDPDRFNADVAGERHPCAYLPFGVGQRNCIGMRVGRLQTTLCTSKILRKFRVVPSKNTNRNLGVDRNRILVGPQDGIYLNFIPRK</sequence>
<dbReference type="Pfam" id="PF00067">
    <property type="entry name" value="p450"/>
    <property type="match status" value="1"/>
</dbReference>
<keyword evidence="11 15" id="KW-0408">Iron</keyword>
<dbReference type="GeneID" id="113503448"/>
<comment type="subcellular location">
    <subcellularLocation>
        <location evidence="3">Endoplasmic reticulum membrane</location>
        <topology evidence="3">Peripheral membrane protein</topology>
    </subcellularLocation>
    <subcellularLocation>
        <location evidence="2">Microsome membrane</location>
        <topology evidence="2">Peripheral membrane protein</topology>
    </subcellularLocation>
</comment>
<protein>
    <recommendedName>
        <fullName evidence="5">unspecific monooxygenase</fullName>
        <ecNumber evidence="5">1.14.14.1</ecNumber>
    </recommendedName>
</protein>
<evidence type="ECO:0000256" key="16">
    <source>
        <dbReference type="RuleBase" id="RU000461"/>
    </source>
</evidence>
<keyword evidence="13 17" id="KW-0472">Membrane</keyword>
<dbReference type="KEGG" id="tnl:113503448"/>
<evidence type="ECO:0000256" key="6">
    <source>
        <dbReference type="ARBA" id="ARBA00022617"/>
    </source>
</evidence>
<dbReference type="FunCoup" id="A0A7E5WM62">
    <property type="interactions" value="289"/>
</dbReference>
<keyword evidence="7 15" id="KW-0479">Metal-binding</keyword>
<dbReference type="InterPro" id="IPR002401">
    <property type="entry name" value="Cyt_P450_E_grp-I"/>
</dbReference>
<evidence type="ECO:0000313" key="19">
    <source>
        <dbReference type="RefSeq" id="XP_026741226.1"/>
    </source>
</evidence>
<comment type="cofactor">
    <cofactor evidence="1 15">
        <name>heme</name>
        <dbReference type="ChEBI" id="CHEBI:30413"/>
    </cofactor>
</comment>
<keyword evidence="17" id="KW-1133">Transmembrane helix</keyword>
<gene>
    <name evidence="19" type="primary">LOC113503448</name>
</gene>
<feature type="binding site" description="axial binding residue" evidence="15">
    <location>
        <position position="445"/>
    </location>
    <ligand>
        <name>heme</name>
        <dbReference type="ChEBI" id="CHEBI:30413"/>
    </ligand>
    <ligandPart>
        <name>Fe</name>
        <dbReference type="ChEBI" id="CHEBI:18248"/>
    </ligandPart>
</feature>
<dbReference type="GO" id="GO:0020037">
    <property type="term" value="F:heme binding"/>
    <property type="evidence" value="ECO:0007669"/>
    <property type="project" value="InterPro"/>
</dbReference>
<evidence type="ECO:0000256" key="14">
    <source>
        <dbReference type="ARBA" id="ARBA00047827"/>
    </source>
</evidence>
<evidence type="ECO:0000256" key="8">
    <source>
        <dbReference type="ARBA" id="ARBA00022824"/>
    </source>
</evidence>
<reference evidence="19" key="1">
    <citation type="submission" date="2025-08" db="UniProtKB">
        <authorList>
            <consortium name="RefSeq"/>
        </authorList>
    </citation>
    <scope>IDENTIFICATION</scope>
</reference>
<keyword evidence="10 16" id="KW-0560">Oxidoreductase</keyword>
<dbReference type="InterPro" id="IPR017972">
    <property type="entry name" value="Cyt_P450_CS"/>
</dbReference>
<dbReference type="InParanoid" id="A0A7E5WM62"/>
<dbReference type="PRINTS" id="PR00385">
    <property type="entry name" value="P450"/>
</dbReference>
<accession>A0A7E5WM62</accession>
<dbReference type="SUPFAM" id="SSF48264">
    <property type="entry name" value="Cytochrome P450"/>
    <property type="match status" value="1"/>
</dbReference>
<evidence type="ECO:0000256" key="15">
    <source>
        <dbReference type="PIRSR" id="PIRSR602401-1"/>
    </source>
</evidence>
<dbReference type="CDD" id="cd11056">
    <property type="entry name" value="CYP6-like"/>
    <property type="match status" value="1"/>
</dbReference>
<evidence type="ECO:0000256" key="1">
    <source>
        <dbReference type="ARBA" id="ARBA00001971"/>
    </source>
</evidence>
<evidence type="ECO:0000256" key="11">
    <source>
        <dbReference type="ARBA" id="ARBA00023004"/>
    </source>
</evidence>
<dbReference type="InterPro" id="IPR001128">
    <property type="entry name" value="Cyt_P450"/>
</dbReference>
<dbReference type="OrthoDB" id="2789670at2759"/>
<dbReference type="InterPro" id="IPR050476">
    <property type="entry name" value="Insect_CytP450_Detox"/>
</dbReference>
<evidence type="ECO:0000256" key="9">
    <source>
        <dbReference type="ARBA" id="ARBA00022848"/>
    </source>
</evidence>
<keyword evidence="8" id="KW-0256">Endoplasmic reticulum</keyword>
<evidence type="ECO:0000256" key="10">
    <source>
        <dbReference type="ARBA" id="ARBA00023002"/>
    </source>
</evidence>